<evidence type="ECO:0000313" key="10">
    <source>
        <dbReference type="Proteomes" id="UP000515154"/>
    </source>
</evidence>
<dbReference type="InterPro" id="IPR049039">
    <property type="entry name" value="RMD1-3_a_helical_rpt"/>
</dbReference>
<keyword evidence="5" id="KW-0802">TPR repeat</keyword>
<dbReference type="GO" id="GO:0005739">
    <property type="term" value="C:mitochondrion"/>
    <property type="evidence" value="ECO:0007669"/>
    <property type="project" value="TreeGrafter"/>
</dbReference>
<keyword evidence="6" id="KW-0206">Cytoskeleton</keyword>
<dbReference type="PANTHER" id="PTHR16056:SF16">
    <property type="entry name" value="REGULATOR OF MICROTUBULE DYNAMICS PROTEIN 1"/>
    <property type="match status" value="1"/>
</dbReference>
<dbReference type="Proteomes" id="UP000515154">
    <property type="component" value="Linkage group LG11"/>
</dbReference>
<evidence type="ECO:0000256" key="3">
    <source>
        <dbReference type="ARBA" id="ARBA00022490"/>
    </source>
</evidence>
<dbReference type="GO" id="GO:0097431">
    <property type="term" value="C:mitotic spindle pole"/>
    <property type="evidence" value="ECO:0007669"/>
    <property type="project" value="TreeGrafter"/>
</dbReference>
<evidence type="ECO:0000313" key="11">
    <source>
        <dbReference type="RefSeq" id="XP_029643172.1"/>
    </source>
</evidence>
<comment type="subunit">
    <text evidence="2">Interacts with microtubules.</text>
</comment>
<dbReference type="SUPFAM" id="SSF48452">
    <property type="entry name" value="TPR-like"/>
    <property type="match status" value="1"/>
</dbReference>
<evidence type="ECO:0000256" key="1">
    <source>
        <dbReference type="ARBA" id="ARBA00004245"/>
    </source>
</evidence>
<protein>
    <recommendedName>
        <fullName evidence="7">Regulator of microtubule dynamics protein 1</fullName>
    </recommendedName>
    <alternativeName>
        <fullName evidence="8">Protein FAM82B</fullName>
    </alternativeName>
</protein>
<gene>
    <name evidence="11" type="primary">LOC115217572</name>
</gene>
<keyword evidence="3" id="KW-0963">Cytoplasm</keyword>
<dbReference type="KEGG" id="osn:115217572"/>
<accession>A0A6P7SYD2</accession>
<evidence type="ECO:0000256" key="2">
    <source>
        <dbReference type="ARBA" id="ARBA00011375"/>
    </source>
</evidence>
<dbReference type="GO" id="GO:0005876">
    <property type="term" value="C:spindle microtubule"/>
    <property type="evidence" value="ECO:0007669"/>
    <property type="project" value="TreeGrafter"/>
</dbReference>
<dbReference type="InterPro" id="IPR011990">
    <property type="entry name" value="TPR-like_helical_dom_sf"/>
</dbReference>
<dbReference type="RefSeq" id="XP_029643172.1">
    <property type="nucleotide sequence ID" value="XM_029787312.2"/>
</dbReference>
<feature type="compositionally biased region" description="Basic and acidic residues" evidence="9">
    <location>
        <begin position="101"/>
        <end position="119"/>
    </location>
</feature>
<evidence type="ECO:0000256" key="4">
    <source>
        <dbReference type="ARBA" id="ARBA00022737"/>
    </source>
</evidence>
<keyword evidence="10" id="KW-1185">Reference proteome</keyword>
<dbReference type="PANTHER" id="PTHR16056">
    <property type="entry name" value="REGULATOR OF MICROTUBULE DYNAMICS PROTEIN"/>
    <property type="match status" value="1"/>
</dbReference>
<dbReference type="GO" id="GO:0008017">
    <property type="term" value="F:microtubule binding"/>
    <property type="evidence" value="ECO:0007669"/>
    <property type="project" value="TreeGrafter"/>
</dbReference>
<sequence>MMLFKASSATFLALGVGFILGAGGSILFMKYTNDRHVFGVLENLLIKIDELKYQVDSLKEVNAVKRNYSPLGSSGDEEFVDAQGGATNNSASRTRAHLRKDKSGPYDVKNPKVGESPTAHREHIDGFYDVVGGKGGDSFFLKVDTLMEGTIPDRKKAYKLLQDSQEKYEGNIDFHWRLSKSTFQMAETHKPQSEEKKDLLLVARDLANASLALNVNSSSAHKWYAVIVGSLTEYLGIRQQIELAYSIKYHIEQGLKLNPKDAFLHYMLGRWHYRVYMMTWMERKIAHLIFDNNPPQTSPQETLAHFMTAEKLRPMIWKENLLHIARCYAEMEKYSEAVKWLLKAKKIRRSEIDDEKTDKDIEDLLSKYISYG</sequence>
<proteinExistence type="predicted"/>
<evidence type="ECO:0000256" key="6">
    <source>
        <dbReference type="ARBA" id="ARBA00023212"/>
    </source>
</evidence>
<organism evidence="10 11">
    <name type="scientific">Octopus sinensis</name>
    <name type="common">East Asian common octopus</name>
    <dbReference type="NCBI Taxonomy" id="2607531"/>
    <lineage>
        <taxon>Eukaryota</taxon>
        <taxon>Metazoa</taxon>
        <taxon>Spiralia</taxon>
        <taxon>Lophotrochozoa</taxon>
        <taxon>Mollusca</taxon>
        <taxon>Cephalopoda</taxon>
        <taxon>Coleoidea</taxon>
        <taxon>Octopodiformes</taxon>
        <taxon>Octopoda</taxon>
        <taxon>Incirrata</taxon>
        <taxon>Octopodidae</taxon>
        <taxon>Octopus</taxon>
    </lineage>
</organism>
<comment type="subcellular location">
    <subcellularLocation>
        <location evidence="1">Cytoplasm</location>
        <location evidence="1">Cytoskeleton</location>
    </subcellularLocation>
</comment>
<evidence type="ECO:0000256" key="8">
    <source>
        <dbReference type="ARBA" id="ARBA00041958"/>
    </source>
</evidence>
<evidence type="ECO:0000256" key="5">
    <source>
        <dbReference type="ARBA" id="ARBA00022803"/>
    </source>
</evidence>
<reference evidence="11" key="1">
    <citation type="submission" date="2025-08" db="UniProtKB">
        <authorList>
            <consortium name="RefSeq"/>
        </authorList>
    </citation>
    <scope>IDENTIFICATION</scope>
</reference>
<evidence type="ECO:0000256" key="7">
    <source>
        <dbReference type="ARBA" id="ARBA00039966"/>
    </source>
</evidence>
<keyword evidence="4" id="KW-0677">Repeat</keyword>
<dbReference type="Gene3D" id="1.25.40.10">
    <property type="entry name" value="Tetratricopeptide repeat domain"/>
    <property type="match status" value="1"/>
</dbReference>
<dbReference type="AlphaFoldDB" id="A0A6P7SYD2"/>
<dbReference type="Pfam" id="PF21033">
    <property type="entry name" value="RMD1-3"/>
    <property type="match status" value="1"/>
</dbReference>
<feature type="region of interest" description="Disordered" evidence="9">
    <location>
        <begin position="75"/>
        <end position="119"/>
    </location>
</feature>
<name>A0A6P7SYD2_9MOLL</name>
<evidence type="ECO:0000256" key="9">
    <source>
        <dbReference type="SAM" id="MobiDB-lite"/>
    </source>
</evidence>